<comment type="domain">
    <text evidence="8">The N-terminal region contains the highly conserved SGGXDS motif, predicted to be a P-loop motif involved in ATP binding.</text>
</comment>
<feature type="domain" description="Lysidine-tRNA(Ile) synthetase C-terminal" evidence="9">
    <location>
        <begin position="393"/>
        <end position="464"/>
    </location>
</feature>
<proteinExistence type="inferred from homology"/>
<evidence type="ECO:0000256" key="4">
    <source>
        <dbReference type="ARBA" id="ARBA00022694"/>
    </source>
</evidence>
<gene>
    <name evidence="8 10" type="primary">tilS</name>
    <name evidence="10" type="ORF">NE579_02810</name>
</gene>
<dbReference type="Pfam" id="PF01171">
    <property type="entry name" value="ATP_bind_3"/>
    <property type="match status" value="1"/>
</dbReference>
<evidence type="ECO:0000256" key="7">
    <source>
        <dbReference type="ARBA" id="ARBA00048539"/>
    </source>
</evidence>
<accession>A0AAW5JHQ7</accession>
<dbReference type="PANTHER" id="PTHR43033:SF1">
    <property type="entry name" value="TRNA(ILE)-LYSIDINE SYNTHASE-RELATED"/>
    <property type="match status" value="1"/>
</dbReference>
<dbReference type="PANTHER" id="PTHR43033">
    <property type="entry name" value="TRNA(ILE)-LYSIDINE SYNTHASE-RELATED"/>
    <property type="match status" value="1"/>
</dbReference>
<evidence type="ECO:0000256" key="2">
    <source>
        <dbReference type="ARBA" id="ARBA00022490"/>
    </source>
</evidence>
<dbReference type="CDD" id="cd01992">
    <property type="entry name" value="TilS_N"/>
    <property type="match status" value="1"/>
</dbReference>
<evidence type="ECO:0000256" key="1">
    <source>
        <dbReference type="ARBA" id="ARBA00004496"/>
    </source>
</evidence>
<dbReference type="InterPro" id="IPR012094">
    <property type="entry name" value="tRNA_Ile_lys_synt"/>
</dbReference>
<evidence type="ECO:0000259" key="9">
    <source>
        <dbReference type="SMART" id="SM00977"/>
    </source>
</evidence>
<keyword evidence="4 8" id="KW-0819">tRNA processing</keyword>
<dbReference type="GO" id="GO:0006400">
    <property type="term" value="P:tRNA modification"/>
    <property type="evidence" value="ECO:0007669"/>
    <property type="project" value="UniProtKB-UniRule"/>
</dbReference>
<evidence type="ECO:0000256" key="8">
    <source>
        <dbReference type="HAMAP-Rule" id="MF_01161"/>
    </source>
</evidence>
<organism evidence="10 11">
    <name type="scientific">Intestinimonas massiliensis</name>
    <name type="common">ex Afouda et al. 2020</name>
    <dbReference type="NCBI Taxonomy" id="1673721"/>
    <lineage>
        <taxon>Bacteria</taxon>
        <taxon>Bacillati</taxon>
        <taxon>Bacillota</taxon>
        <taxon>Clostridia</taxon>
        <taxon>Eubacteriales</taxon>
        <taxon>Intestinimonas</taxon>
    </lineage>
</organism>
<dbReference type="InterPro" id="IPR015262">
    <property type="entry name" value="tRNA_Ile_lys_synt_subst-bd"/>
</dbReference>
<dbReference type="InterPro" id="IPR014729">
    <property type="entry name" value="Rossmann-like_a/b/a_fold"/>
</dbReference>
<keyword evidence="2 8" id="KW-0963">Cytoplasm</keyword>
<dbReference type="EC" id="6.3.4.19" evidence="8"/>
<keyword evidence="3 8" id="KW-0436">Ligase</keyword>
<dbReference type="Gene3D" id="3.30.465.60">
    <property type="match status" value="1"/>
</dbReference>
<dbReference type="SUPFAM" id="SSF56037">
    <property type="entry name" value="PheT/TilS domain"/>
    <property type="match status" value="1"/>
</dbReference>
<evidence type="ECO:0000256" key="3">
    <source>
        <dbReference type="ARBA" id="ARBA00022598"/>
    </source>
</evidence>
<dbReference type="InterPro" id="IPR011063">
    <property type="entry name" value="TilS/TtcA_N"/>
</dbReference>
<evidence type="ECO:0000313" key="11">
    <source>
        <dbReference type="Proteomes" id="UP001204562"/>
    </source>
</evidence>
<feature type="binding site" evidence="8">
    <location>
        <begin position="30"/>
        <end position="35"/>
    </location>
    <ligand>
        <name>ATP</name>
        <dbReference type="ChEBI" id="CHEBI:30616"/>
    </ligand>
</feature>
<dbReference type="EMBL" id="JANFYS010000003">
    <property type="protein sequence ID" value="MCQ4769398.1"/>
    <property type="molecule type" value="Genomic_DNA"/>
</dbReference>
<dbReference type="Proteomes" id="UP001204562">
    <property type="component" value="Unassembled WGS sequence"/>
</dbReference>
<dbReference type="NCBIfam" id="TIGR02432">
    <property type="entry name" value="lysidine_TilS_N"/>
    <property type="match status" value="1"/>
</dbReference>
<dbReference type="GO" id="GO:0032267">
    <property type="term" value="F:tRNA(Ile)-lysidine synthase activity"/>
    <property type="evidence" value="ECO:0007669"/>
    <property type="project" value="UniProtKB-EC"/>
</dbReference>
<dbReference type="Pfam" id="PF11734">
    <property type="entry name" value="TilS_C"/>
    <property type="match status" value="1"/>
</dbReference>
<comment type="catalytic activity">
    <reaction evidence="7 8">
        <text>cytidine(34) in tRNA(Ile2) + L-lysine + ATP = lysidine(34) in tRNA(Ile2) + AMP + diphosphate + H(+)</text>
        <dbReference type="Rhea" id="RHEA:43744"/>
        <dbReference type="Rhea" id="RHEA-COMP:10625"/>
        <dbReference type="Rhea" id="RHEA-COMP:10670"/>
        <dbReference type="ChEBI" id="CHEBI:15378"/>
        <dbReference type="ChEBI" id="CHEBI:30616"/>
        <dbReference type="ChEBI" id="CHEBI:32551"/>
        <dbReference type="ChEBI" id="CHEBI:33019"/>
        <dbReference type="ChEBI" id="CHEBI:82748"/>
        <dbReference type="ChEBI" id="CHEBI:83665"/>
        <dbReference type="ChEBI" id="CHEBI:456215"/>
        <dbReference type="EC" id="6.3.4.19"/>
    </reaction>
</comment>
<dbReference type="SUPFAM" id="SSF52402">
    <property type="entry name" value="Adenine nucleotide alpha hydrolases-like"/>
    <property type="match status" value="1"/>
</dbReference>
<protein>
    <recommendedName>
        <fullName evidence="8">tRNA(Ile)-lysidine synthase</fullName>
        <ecNumber evidence="8">6.3.4.19</ecNumber>
    </recommendedName>
    <alternativeName>
        <fullName evidence="8">tRNA(Ile)-2-lysyl-cytidine synthase</fullName>
    </alternativeName>
    <alternativeName>
        <fullName evidence="8">tRNA(Ile)-lysidine synthetase</fullName>
    </alternativeName>
</protein>
<dbReference type="Pfam" id="PF09179">
    <property type="entry name" value="TilS"/>
    <property type="match status" value="1"/>
</dbReference>
<reference evidence="10" key="1">
    <citation type="submission" date="2022-06" db="EMBL/GenBank/DDBJ databases">
        <title>Isolation of gut microbiota from human fecal samples.</title>
        <authorList>
            <person name="Pamer E.G."/>
            <person name="Barat B."/>
            <person name="Waligurski E."/>
            <person name="Medina S."/>
            <person name="Paddock L."/>
            <person name="Mostad J."/>
        </authorList>
    </citation>
    <scope>NUCLEOTIDE SEQUENCE</scope>
    <source>
        <strain evidence="10">DFI.9.91</strain>
    </source>
</reference>
<evidence type="ECO:0000256" key="6">
    <source>
        <dbReference type="ARBA" id="ARBA00022840"/>
    </source>
</evidence>
<dbReference type="SMART" id="SM00977">
    <property type="entry name" value="TilS_C"/>
    <property type="match status" value="1"/>
</dbReference>
<dbReference type="InterPro" id="IPR012796">
    <property type="entry name" value="Lysidine-tRNA-synth_C"/>
</dbReference>
<comment type="subcellular location">
    <subcellularLocation>
        <location evidence="1 8">Cytoplasm</location>
    </subcellularLocation>
</comment>
<dbReference type="AlphaFoldDB" id="A0AAW5JHQ7"/>
<keyword evidence="6 8" id="KW-0067">ATP-binding</keyword>
<evidence type="ECO:0000313" key="10">
    <source>
        <dbReference type="EMBL" id="MCQ4769398.1"/>
    </source>
</evidence>
<keyword evidence="5 8" id="KW-0547">Nucleotide-binding</keyword>
<comment type="similarity">
    <text evidence="8">Belongs to the tRNA(Ile)-lysidine synthase family.</text>
</comment>
<dbReference type="GO" id="GO:0005737">
    <property type="term" value="C:cytoplasm"/>
    <property type="evidence" value="ECO:0007669"/>
    <property type="project" value="UniProtKB-SubCell"/>
</dbReference>
<dbReference type="SUPFAM" id="SSF82829">
    <property type="entry name" value="MesJ substrate recognition domain-like"/>
    <property type="match status" value="1"/>
</dbReference>
<dbReference type="GO" id="GO:0005524">
    <property type="term" value="F:ATP binding"/>
    <property type="evidence" value="ECO:0007669"/>
    <property type="project" value="UniProtKB-UniRule"/>
</dbReference>
<comment type="function">
    <text evidence="8">Ligates lysine onto the cytidine present at position 34 of the AUA codon-specific tRNA(Ile) that contains the anticodon CAU, in an ATP-dependent manner. Cytidine is converted to lysidine, thus changing the amino acid specificity of the tRNA from methionine to isoleucine.</text>
</comment>
<name>A0AAW5JHQ7_9FIRM</name>
<evidence type="ECO:0000256" key="5">
    <source>
        <dbReference type="ARBA" id="ARBA00022741"/>
    </source>
</evidence>
<dbReference type="NCBIfam" id="TIGR02433">
    <property type="entry name" value="lysidine_TilS_C"/>
    <property type="match status" value="1"/>
</dbReference>
<dbReference type="Gene3D" id="3.40.50.620">
    <property type="entry name" value="HUPs"/>
    <property type="match status" value="1"/>
</dbReference>
<dbReference type="HAMAP" id="MF_01161">
    <property type="entry name" value="tRNA_Ile_lys_synt"/>
    <property type="match status" value="1"/>
</dbReference>
<dbReference type="InterPro" id="IPR012795">
    <property type="entry name" value="tRNA_Ile_lys_synt_N"/>
</dbReference>
<dbReference type="RefSeq" id="WP_256303173.1">
    <property type="nucleotide sequence ID" value="NZ_JANFYS010000003.1"/>
</dbReference>
<sequence length="469" mass="51003">MYQSPDSAMNELLARFHMIPPGSRVLCAVSGGADSIYLLHRLYLLRHAMGFELAAAHYNHNLRGAESDRDEAFVRSFVRDWCGEERLSGGPTLPPVTLAVGSGPVAEEARRLGAGVEETARAMRYAFLDETAAALGCDRIATAHNADDNAETLLLHLARGTGLHGLTGIPPVRGKLIRPLLTTSRAVIEDYLRRYRIPHVEDSTNRDDAYSRNKVRHQVLPVLKEINPWLIPRTAETIGSLREDDAYLQAIADHEVQCAVRRGGELVLPVVRIAGQPGPIAVRMVRALLAELDAYQFSAAHLRAVTALCRGGDPSAAVDLPHGLTARRVYGDLVLGPRQQAAVLAARPLDPDREQTIEAGPWRITCRPAAAPAAHPEGLNHVFLARDALSGPLVIRPRQTGDAVTLPRRGRKTLKKLFIDAHVPRLERGTWPVLADAGGPLYIPGFGPDAAHLAAPGEKAVEIWTEKSD</sequence>
<comment type="caution">
    <text evidence="10">The sequence shown here is derived from an EMBL/GenBank/DDBJ whole genome shotgun (WGS) entry which is preliminary data.</text>
</comment>